<dbReference type="EMBL" id="DTBZ01000076">
    <property type="protein sequence ID" value="HGQ18089.1"/>
    <property type="molecule type" value="Genomic_DNA"/>
</dbReference>
<keyword evidence="1" id="KW-0472">Membrane</keyword>
<dbReference type="AlphaFoldDB" id="A0A7J3JR78"/>
<protein>
    <recommendedName>
        <fullName evidence="4">DUF3267 domain-containing protein</fullName>
    </recommendedName>
</protein>
<reference evidence="3" key="1">
    <citation type="journal article" date="2020" name="mSystems">
        <title>Genome- and Community-Level Interaction Insights into Carbon Utilization and Element Cycling Functions of Hydrothermarchaeota in Hydrothermal Sediment.</title>
        <authorList>
            <person name="Zhou Z."/>
            <person name="Liu Y."/>
            <person name="Xu W."/>
            <person name="Pan J."/>
            <person name="Luo Z.H."/>
            <person name="Li M."/>
        </authorList>
    </citation>
    <scope>NUCLEOTIDE SEQUENCE [LARGE SCALE GENOMIC DNA]</scope>
    <source>
        <strain evidence="2">SpSt-618</strain>
        <strain evidence="3">SpSt-657</strain>
    </source>
</reference>
<proteinExistence type="predicted"/>
<feature type="transmembrane region" description="Helical" evidence="1">
    <location>
        <begin position="7"/>
        <end position="24"/>
    </location>
</feature>
<dbReference type="EMBL" id="DTAI01000243">
    <property type="protein sequence ID" value="HGN37490.1"/>
    <property type="molecule type" value="Genomic_DNA"/>
</dbReference>
<comment type="caution">
    <text evidence="3">The sequence shown here is derived from an EMBL/GenBank/DDBJ whole genome shotgun (WGS) entry which is preliminary data.</text>
</comment>
<evidence type="ECO:0008006" key="4">
    <source>
        <dbReference type="Google" id="ProtNLM"/>
    </source>
</evidence>
<feature type="transmembrane region" description="Helical" evidence="1">
    <location>
        <begin position="81"/>
        <end position="101"/>
    </location>
</feature>
<dbReference type="InterPro" id="IPR021683">
    <property type="entry name" value="DUF3267"/>
</dbReference>
<organism evidence="3">
    <name type="scientific">Ignisphaera aggregans</name>
    <dbReference type="NCBI Taxonomy" id="334771"/>
    <lineage>
        <taxon>Archaea</taxon>
        <taxon>Thermoproteota</taxon>
        <taxon>Thermoprotei</taxon>
        <taxon>Desulfurococcales</taxon>
        <taxon>Desulfurococcaceae</taxon>
        <taxon>Ignisphaera</taxon>
    </lineage>
</organism>
<sequence>MVKLKAAAYVLLGFTVSWMLSSFLDVGSLTYITILTLLLLIGVLHEMLHLIAINMFRIEHRFVVKGLYIGFVVNVDSKRKYIITALFPQMLTLVMLLLYIFTLNKTMLVLMLLHVAISTEDIGRCLKYTRL</sequence>
<dbReference type="Pfam" id="PF11667">
    <property type="entry name" value="DUF3267"/>
    <property type="match status" value="1"/>
</dbReference>
<accession>A0A7J3JR78</accession>
<feature type="transmembrane region" description="Helical" evidence="1">
    <location>
        <begin position="30"/>
        <end position="52"/>
    </location>
</feature>
<gene>
    <name evidence="2" type="ORF">ENT87_08100</name>
    <name evidence="3" type="ORF">ENU30_03820</name>
</gene>
<keyword evidence="1" id="KW-0812">Transmembrane</keyword>
<evidence type="ECO:0000313" key="3">
    <source>
        <dbReference type="EMBL" id="HGQ18089.1"/>
    </source>
</evidence>
<evidence type="ECO:0000256" key="1">
    <source>
        <dbReference type="SAM" id="Phobius"/>
    </source>
</evidence>
<name>A0A7J3JR78_9CREN</name>
<evidence type="ECO:0000313" key="2">
    <source>
        <dbReference type="EMBL" id="HGN37490.1"/>
    </source>
</evidence>
<keyword evidence="1" id="KW-1133">Transmembrane helix</keyword>